<evidence type="ECO:0000313" key="2">
    <source>
        <dbReference type="EMBL" id="MBI5169818.1"/>
    </source>
</evidence>
<gene>
    <name evidence="2" type="ORF">HZA61_10045</name>
</gene>
<feature type="non-terminal residue" evidence="2">
    <location>
        <position position="474"/>
    </location>
</feature>
<name>A0A933SDM0_UNCEI</name>
<sequence length="474" mass="50877">MCSTRHLLRALVLALALSVVSVAAIAPRLRADGVPDRGAAQPLWATYPTCTMPLVNTGWDSRVTLPPYAGIAQPFGFTANVAACSLKVDPSYTFGRLEVVQWDAANLLPDPTTVALRSVALNSSNMAWNWLHVQMTPPLVTRAIAHVAGAPSASGALTYVGTYPYNSTSFRYTADGDPALPAGFYATGSGYHALAGAHPVHGLTLCGGDVGLQDLRVVQSVMATDTRLDWSRHDVLQRFRVPRRVRLHWVEFAYDSTATWYSFGSVSILRDGLAGASPPLELPPPLLSATFSASYETSPPSPAWHSHFDFDSSLVLEPDVDYWLLVTPANQFQLRAHALTGGEGADFTAGIGPMWSRNTNGQPWTLENARALSFRVIGDTASVVSVDDAPRRSPLELRATPNPSRGASMLAWSGATGRVKLEVLDARGRRVSDDVTLPAASGRWAWSATRSGRPLPAGLYFVRATDSEGRAAIA</sequence>
<reference evidence="2" key="1">
    <citation type="submission" date="2020-07" db="EMBL/GenBank/DDBJ databases">
        <title>Huge and variable diversity of episymbiotic CPR bacteria and DPANN archaea in groundwater ecosystems.</title>
        <authorList>
            <person name="He C.Y."/>
            <person name="Keren R."/>
            <person name="Whittaker M."/>
            <person name="Farag I.F."/>
            <person name="Doudna J."/>
            <person name="Cate J.H.D."/>
            <person name="Banfield J.F."/>
        </authorList>
    </citation>
    <scope>NUCLEOTIDE SEQUENCE</scope>
    <source>
        <strain evidence="2">NC_groundwater_1813_Pr3_B-0.1um_71_17</strain>
    </source>
</reference>
<accession>A0A933SDM0</accession>
<comment type="caution">
    <text evidence="2">The sequence shown here is derived from an EMBL/GenBank/DDBJ whole genome shotgun (WGS) entry which is preliminary data.</text>
</comment>
<dbReference type="Proteomes" id="UP000696931">
    <property type="component" value="Unassembled WGS sequence"/>
</dbReference>
<proteinExistence type="predicted"/>
<protein>
    <submittedName>
        <fullName evidence="2">T9SS type A sorting domain-containing protein</fullName>
    </submittedName>
</protein>
<dbReference type="AlphaFoldDB" id="A0A933SDM0"/>
<organism evidence="2 3">
    <name type="scientific">Eiseniibacteriota bacterium</name>
    <dbReference type="NCBI Taxonomy" id="2212470"/>
    <lineage>
        <taxon>Bacteria</taxon>
        <taxon>Candidatus Eiseniibacteriota</taxon>
    </lineage>
</organism>
<dbReference type="EMBL" id="JACRIW010000070">
    <property type="protein sequence ID" value="MBI5169818.1"/>
    <property type="molecule type" value="Genomic_DNA"/>
</dbReference>
<evidence type="ECO:0000313" key="3">
    <source>
        <dbReference type="Proteomes" id="UP000696931"/>
    </source>
</evidence>
<feature type="chain" id="PRO_5037457967" evidence="1">
    <location>
        <begin position="24"/>
        <end position="474"/>
    </location>
</feature>
<evidence type="ECO:0000256" key="1">
    <source>
        <dbReference type="SAM" id="SignalP"/>
    </source>
</evidence>
<keyword evidence="1" id="KW-0732">Signal</keyword>
<feature type="signal peptide" evidence="1">
    <location>
        <begin position="1"/>
        <end position="23"/>
    </location>
</feature>